<proteinExistence type="inferred from homology"/>
<keyword evidence="7" id="KW-1185">Reference proteome</keyword>
<comment type="subcellular location">
    <subcellularLocation>
        <location evidence="1">Membrane</location>
        <topology evidence="1">Multi-pass membrane protein</topology>
    </subcellularLocation>
</comment>
<dbReference type="Pfam" id="PF00939">
    <property type="entry name" value="Na_sulph_symp"/>
    <property type="match status" value="1"/>
</dbReference>
<protein>
    <submittedName>
        <fullName evidence="6">Solute carrier family 13 member 5-like</fullName>
    </submittedName>
</protein>
<comment type="similarity">
    <text evidence="2">Belongs to the SLC13A/DASS transporter (TC 2.A.47) family. NADC subfamily.</text>
</comment>
<dbReference type="PANTHER" id="PTHR10283:SF82">
    <property type="entry name" value="SOLUTE CARRIER FAMILY 13 MEMBER 2"/>
    <property type="match status" value="1"/>
</dbReference>
<dbReference type="Proteomes" id="UP001152795">
    <property type="component" value="Unassembled WGS sequence"/>
</dbReference>
<dbReference type="EMBL" id="CACRXK020005678">
    <property type="protein sequence ID" value="CAB4007031.1"/>
    <property type="molecule type" value="Genomic_DNA"/>
</dbReference>
<dbReference type="OrthoDB" id="6493944at2759"/>
<sequence>MAVAFSLFNFPAKRPTLFDDDDENDDSKDCPFPTLLEWKAVTKKFPWNIVLLLGAGFAMAKAAKESCLSEWLGDQMASLESIPQFYIVLIISLVLCMFTEVTSNVATASIFLPIVGSVAVNIKIHPWYLMVPATLSCSFAYMLPVATPPNAIIFSSGYLKVFDMVRAGIVMNIIGLMIMLAWTHSVGAAWFNLSEFPSWASALDSNATKCLV</sequence>
<evidence type="ECO:0000256" key="2">
    <source>
        <dbReference type="ARBA" id="ARBA00006772"/>
    </source>
</evidence>
<comment type="caution">
    <text evidence="6">The sequence shown here is derived from an EMBL/GenBank/DDBJ whole genome shotgun (WGS) entry which is preliminary data.</text>
</comment>
<evidence type="ECO:0000256" key="3">
    <source>
        <dbReference type="ARBA" id="ARBA00022692"/>
    </source>
</evidence>
<organism evidence="6 7">
    <name type="scientific">Paramuricea clavata</name>
    <name type="common">Red gorgonian</name>
    <name type="synonym">Violescent sea-whip</name>
    <dbReference type="NCBI Taxonomy" id="317549"/>
    <lineage>
        <taxon>Eukaryota</taxon>
        <taxon>Metazoa</taxon>
        <taxon>Cnidaria</taxon>
        <taxon>Anthozoa</taxon>
        <taxon>Octocorallia</taxon>
        <taxon>Malacalcyonacea</taxon>
        <taxon>Plexauridae</taxon>
        <taxon>Paramuricea</taxon>
    </lineage>
</organism>
<evidence type="ECO:0000256" key="5">
    <source>
        <dbReference type="ARBA" id="ARBA00023136"/>
    </source>
</evidence>
<dbReference type="GO" id="GO:0015556">
    <property type="term" value="F:C4-dicarboxylate transmembrane transporter activity"/>
    <property type="evidence" value="ECO:0007669"/>
    <property type="project" value="UniProtKB-ARBA"/>
</dbReference>
<name>A0A7D9EF84_PARCT</name>
<keyword evidence="3" id="KW-0812">Transmembrane</keyword>
<gene>
    <name evidence="6" type="ORF">PACLA_8A014197</name>
</gene>
<evidence type="ECO:0000256" key="4">
    <source>
        <dbReference type="ARBA" id="ARBA00022989"/>
    </source>
</evidence>
<dbReference type="PANTHER" id="PTHR10283">
    <property type="entry name" value="SOLUTE CARRIER FAMILY 13 MEMBER"/>
    <property type="match status" value="1"/>
</dbReference>
<evidence type="ECO:0000313" key="6">
    <source>
        <dbReference type="EMBL" id="CAB4007031.1"/>
    </source>
</evidence>
<dbReference type="InterPro" id="IPR001898">
    <property type="entry name" value="SLC13A/DASS"/>
</dbReference>
<keyword evidence="4" id="KW-1133">Transmembrane helix</keyword>
<evidence type="ECO:0000313" key="7">
    <source>
        <dbReference type="Proteomes" id="UP001152795"/>
    </source>
</evidence>
<keyword evidence="5" id="KW-0472">Membrane</keyword>
<dbReference type="GO" id="GO:0005310">
    <property type="term" value="F:dicarboxylic acid transmembrane transporter activity"/>
    <property type="evidence" value="ECO:0007669"/>
    <property type="project" value="UniProtKB-ARBA"/>
</dbReference>
<accession>A0A7D9EF84</accession>
<reference evidence="6" key="1">
    <citation type="submission" date="2020-04" db="EMBL/GenBank/DDBJ databases">
        <authorList>
            <person name="Alioto T."/>
            <person name="Alioto T."/>
            <person name="Gomez Garrido J."/>
        </authorList>
    </citation>
    <scope>NUCLEOTIDE SEQUENCE</scope>
    <source>
        <strain evidence="6">A484AB</strain>
    </source>
</reference>
<dbReference type="AlphaFoldDB" id="A0A7D9EF84"/>
<evidence type="ECO:0000256" key="1">
    <source>
        <dbReference type="ARBA" id="ARBA00004141"/>
    </source>
</evidence>
<dbReference type="GO" id="GO:0005886">
    <property type="term" value="C:plasma membrane"/>
    <property type="evidence" value="ECO:0007669"/>
    <property type="project" value="TreeGrafter"/>
</dbReference>